<dbReference type="Proteomes" id="UP001231166">
    <property type="component" value="Chromosome"/>
</dbReference>
<protein>
    <recommendedName>
        <fullName evidence="5">DUF4232 domain-containing protein</fullName>
    </recommendedName>
</protein>
<organism evidence="2 4">
    <name type="scientific">Rhodococcus opacus</name>
    <name type="common">Nocardia opaca</name>
    <dbReference type="NCBI Taxonomy" id="37919"/>
    <lineage>
        <taxon>Bacteria</taxon>
        <taxon>Bacillati</taxon>
        <taxon>Actinomycetota</taxon>
        <taxon>Actinomycetes</taxon>
        <taxon>Mycobacteriales</taxon>
        <taxon>Nocardiaceae</taxon>
        <taxon>Rhodococcus</taxon>
    </lineage>
</organism>
<evidence type="ECO:0000313" key="1">
    <source>
        <dbReference type="EMBL" id="MCZ4588379.1"/>
    </source>
</evidence>
<dbReference type="RefSeq" id="WP_242322831.1">
    <property type="nucleotide sequence ID" value="NZ_CP072193.1"/>
</dbReference>
<dbReference type="AlphaFoldDB" id="A0AAX3Y7K5"/>
<proteinExistence type="predicted"/>
<evidence type="ECO:0000313" key="4">
    <source>
        <dbReference type="Proteomes" id="UP001231166"/>
    </source>
</evidence>
<evidence type="ECO:0000313" key="2">
    <source>
        <dbReference type="EMBL" id="WLF45261.1"/>
    </source>
</evidence>
<reference evidence="2" key="2">
    <citation type="submission" date="2023-07" db="EMBL/GenBank/DDBJ databases">
        <title>Genomic analysis of Rhodococcus opacus VOC-14 with glycol ethers degradation activity.</title>
        <authorList>
            <person name="Narkevich D.A."/>
            <person name="Hlushen A.M."/>
            <person name="Akhremchuk A.E."/>
            <person name="Sikolenko M.A."/>
            <person name="Valentovich L.N."/>
        </authorList>
    </citation>
    <scope>NUCLEOTIDE SEQUENCE</scope>
    <source>
        <strain evidence="2">VOC-14</strain>
    </source>
</reference>
<accession>A0AAX3Y7K5</accession>
<dbReference type="Proteomes" id="UP001066327">
    <property type="component" value="Unassembled WGS sequence"/>
</dbReference>
<sequence>MGKPGLRRRPQQRPAVLRRAEQLRPDQWGRPILTSSRVFVALACVAATACGGLSGCAVGNPAEDDAIPLSAEAYRSREDDAAGGRIHVRIANTGDAPVAVTSVALDSPGFEAAPATRREVELGPGNRIDVETEYGPVRCDTSPEPAYALIGVDDRDGSPVRVPLAAPYDVLSRIHDDDCAAQDLARAVPVTLIPAAAPPEPTAPLPAQLVVSRGTASGDVRVDEIGGSVLYALHGALPATMRADEDRLSVDITIDAARCDPHALAEAKKPFVFPLWIAVGSSEPEYSRIPVSEENRRILTNYLTATCGARR</sequence>
<evidence type="ECO:0000313" key="3">
    <source>
        <dbReference type="Proteomes" id="UP001066327"/>
    </source>
</evidence>
<dbReference type="EMBL" id="CP130953">
    <property type="protein sequence ID" value="WLF45261.1"/>
    <property type="molecule type" value="Genomic_DNA"/>
</dbReference>
<keyword evidence="3" id="KW-1185">Reference proteome</keyword>
<name>A0AAX3Y7K5_RHOOP</name>
<evidence type="ECO:0008006" key="5">
    <source>
        <dbReference type="Google" id="ProtNLM"/>
    </source>
</evidence>
<gene>
    <name evidence="1" type="ORF">O4328_32760</name>
    <name evidence="2" type="ORF">Q5707_25590</name>
</gene>
<reference evidence="1" key="1">
    <citation type="submission" date="2022-12" db="EMBL/GenBank/DDBJ databases">
        <authorList>
            <person name="Krivoruchko A.V."/>
            <person name="Elkin A."/>
        </authorList>
    </citation>
    <scope>NUCLEOTIDE SEQUENCE</scope>
    <source>
        <strain evidence="1">IEGM 249</strain>
    </source>
</reference>
<dbReference type="EMBL" id="JAPWIS010000022">
    <property type="protein sequence ID" value="MCZ4588379.1"/>
    <property type="molecule type" value="Genomic_DNA"/>
</dbReference>